<sequence length="65" mass="7104">MPPMLRAGGREDIGVPPDPPRIRESRVLVGESRVRRGEPPVPAGESHVRRPESRIPPGRVPRPAA</sequence>
<dbReference type="Proteomes" id="UP001499967">
    <property type="component" value="Unassembled WGS sequence"/>
</dbReference>
<feature type="compositionally biased region" description="Basic and acidic residues" evidence="1">
    <location>
        <begin position="20"/>
        <end position="38"/>
    </location>
</feature>
<name>A0ABN1NZS3_9PSEU</name>
<evidence type="ECO:0000256" key="1">
    <source>
        <dbReference type="SAM" id="MobiDB-lite"/>
    </source>
</evidence>
<organism evidence="2 3">
    <name type="scientific">Pseudonocardia zijingensis</name>
    <dbReference type="NCBI Taxonomy" id="153376"/>
    <lineage>
        <taxon>Bacteria</taxon>
        <taxon>Bacillati</taxon>
        <taxon>Actinomycetota</taxon>
        <taxon>Actinomycetes</taxon>
        <taxon>Pseudonocardiales</taxon>
        <taxon>Pseudonocardiaceae</taxon>
        <taxon>Pseudonocardia</taxon>
    </lineage>
</organism>
<keyword evidence="3" id="KW-1185">Reference proteome</keyword>
<gene>
    <name evidence="2" type="ORF">GCM10009559_02790</name>
</gene>
<reference evidence="2 3" key="1">
    <citation type="journal article" date="2019" name="Int. J. Syst. Evol. Microbiol.">
        <title>The Global Catalogue of Microorganisms (GCM) 10K type strain sequencing project: providing services to taxonomists for standard genome sequencing and annotation.</title>
        <authorList>
            <consortium name="The Broad Institute Genomics Platform"/>
            <consortium name="The Broad Institute Genome Sequencing Center for Infectious Disease"/>
            <person name="Wu L."/>
            <person name="Ma J."/>
        </authorList>
    </citation>
    <scope>NUCLEOTIDE SEQUENCE [LARGE SCALE GENOMIC DNA]</scope>
    <source>
        <strain evidence="2 3">JCM 11117</strain>
    </source>
</reference>
<accession>A0ABN1NZS3</accession>
<feature type="region of interest" description="Disordered" evidence="1">
    <location>
        <begin position="1"/>
        <end position="65"/>
    </location>
</feature>
<evidence type="ECO:0000313" key="2">
    <source>
        <dbReference type="EMBL" id="GAA0920305.1"/>
    </source>
</evidence>
<evidence type="ECO:0000313" key="3">
    <source>
        <dbReference type="Proteomes" id="UP001499967"/>
    </source>
</evidence>
<proteinExistence type="predicted"/>
<protein>
    <submittedName>
        <fullName evidence="2">Uncharacterized protein</fullName>
    </submittedName>
</protein>
<dbReference type="EMBL" id="BAAAHP010000005">
    <property type="protein sequence ID" value="GAA0920305.1"/>
    <property type="molecule type" value="Genomic_DNA"/>
</dbReference>
<comment type="caution">
    <text evidence="2">The sequence shown here is derived from an EMBL/GenBank/DDBJ whole genome shotgun (WGS) entry which is preliminary data.</text>
</comment>